<comment type="caution">
    <text evidence="2">The sequence shown here is derived from an EMBL/GenBank/DDBJ whole genome shotgun (WGS) entry which is preliminary data.</text>
</comment>
<dbReference type="SUPFAM" id="SSF48695">
    <property type="entry name" value="Multiheme cytochromes"/>
    <property type="match status" value="1"/>
</dbReference>
<organism evidence="2 3">
    <name type="scientific">Lujinxingia vulgaris</name>
    <dbReference type="NCBI Taxonomy" id="2600176"/>
    <lineage>
        <taxon>Bacteria</taxon>
        <taxon>Deltaproteobacteria</taxon>
        <taxon>Bradymonadales</taxon>
        <taxon>Lujinxingiaceae</taxon>
        <taxon>Lujinxingia</taxon>
    </lineage>
</organism>
<keyword evidence="3" id="KW-1185">Reference proteome</keyword>
<dbReference type="EMBL" id="VOSM01000009">
    <property type="protein sequence ID" value="TXD35442.1"/>
    <property type="molecule type" value="Genomic_DNA"/>
</dbReference>
<feature type="region of interest" description="Disordered" evidence="1">
    <location>
        <begin position="48"/>
        <end position="73"/>
    </location>
</feature>
<accession>A0A5C6X156</accession>
<dbReference type="RefSeq" id="WP_146982560.1">
    <property type="nucleotide sequence ID" value="NZ_VOSM01000009.1"/>
</dbReference>
<protein>
    <submittedName>
        <fullName evidence="2">Uncharacterized protein</fullName>
    </submittedName>
</protein>
<gene>
    <name evidence="2" type="ORF">FRC98_16640</name>
</gene>
<evidence type="ECO:0000313" key="2">
    <source>
        <dbReference type="EMBL" id="TXD35442.1"/>
    </source>
</evidence>
<dbReference type="OrthoDB" id="9788951at2"/>
<dbReference type="Proteomes" id="UP000321412">
    <property type="component" value="Unassembled WGS sequence"/>
</dbReference>
<evidence type="ECO:0000256" key="1">
    <source>
        <dbReference type="SAM" id="MobiDB-lite"/>
    </source>
</evidence>
<sequence>MMFWRLPTGLNAPKPTPRTGLFYAALSAFVLASILAISACQGPASPAGTLPPLQNPPSYRSALPADHPPGLSRLTGTLMPDDHTADWLSRHGVQARTQSPECMSCHLEADCITCHVDTLAESSLIHPPNYVALHSLEARQGIQDCATCHQAQTFCTSCHLESQVSPDAPFDLQPPANFRMHPPGWLDAATPNNHGVMARRDIFECASCHSEQDCVSCHTGISPHPPEFRFECRSWLEANPAPCARCHLELAPLQAGCL</sequence>
<reference evidence="2 3" key="1">
    <citation type="submission" date="2019-08" db="EMBL/GenBank/DDBJ databases">
        <title>Bradymonadales sp. TMQ4.</title>
        <authorList>
            <person name="Liang Q."/>
        </authorList>
    </citation>
    <scope>NUCLEOTIDE SEQUENCE [LARGE SCALE GENOMIC DNA]</scope>
    <source>
        <strain evidence="2 3">TMQ4</strain>
    </source>
</reference>
<name>A0A5C6X156_9DELT</name>
<proteinExistence type="predicted"/>
<evidence type="ECO:0000313" key="3">
    <source>
        <dbReference type="Proteomes" id="UP000321412"/>
    </source>
</evidence>
<dbReference type="InterPro" id="IPR036280">
    <property type="entry name" value="Multihaem_cyt_sf"/>
</dbReference>
<dbReference type="AlphaFoldDB" id="A0A5C6X156"/>
<dbReference type="Gene3D" id="3.90.10.10">
    <property type="entry name" value="Cytochrome C3"/>
    <property type="match status" value="1"/>
</dbReference>